<accession>A0A081PJ69</accession>
<dbReference type="SUPFAM" id="SSF52540">
    <property type="entry name" value="P-loop containing nucleoside triphosphate hydrolases"/>
    <property type="match status" value="1"/>
</dbReference>
<dbReference type="HAMAP" id="MF_00376">
    <property type="entry name" value="Dephospho_CoA_kinase"/>
    <property type="match status" value="1"/>
</dbReference>
<dbReference type="PANTHER" id="PTHR10695:SF46">
    <property type="entry name" value="BIFUNCTIONAL COENZYME A SYNTHASE-RELATED"/>
    <property type="match status" value="1"/>
</dbReference>
<keyword evidence="3 5" id="KW-0067">ATP-binding</keyword>
<keyword evidence="4 5" id="KW-0173">Coenzyme A biosynthesis</keyword>
<dbReference type="GO" id="GO:0005737">
    <property type="term" value="C:cytoplasm"/>
    <property type="evidence" value="ECO:0007669"/>
    <property type="project" value="UniProtKB-SubCell"/>
</dbReference>
<dbReference type="GO" id="GO:0015937">
    <property type="term" value="P:coenzyme A biosynthetic process"/>
    <property type="evidence" value="ECO:0007669"/>
    <property type="project" value="UniProtKB-UniRule"/>
</dbReference>
<evidence type="ECO:0000256" key="1">
    <source>
        <dbReference type="ARBA" id="ARBA00009018"/>
    </source>
</evidence>
<dbReference type="CDD" id="cd02022">
    <property type="entry name" value="DPCK"/>
    <property type="match status" value="1"/>
</dbReference>
<reference evidence="7 8" key="1">
    <citation type="journal article" date="1992" name="Int. J. Syst. Bacteriol.">
        <title>Sphingobacterium antarcticus sp. nov. a Psychrotrophic Bacterium from the Soils of Schirmacher Oasis, Antarctica.</title>
        <authorList>
            <person name="Shivaji S."/>
            <person name="Ray M.K."/>
            <person name="Rao N.S."/>
            <person name="Saiserr L."/>
            <person name="Jagannadham M.V."/>
            <person name="Kumar G.S."/>
            <person name="Reddy G."/>
            <person name="Bhargava P.M."/>
        </authorList>
    </citation>
    <scope>NUCLEOTIDE SEQUENCE [LARGE SCALE GENOMIC DNA]</scope>
    <source>
        <strain evidence="7 8">4BY</strain>
    </source>
</reference>
<comment type="function">
    <text evidence="5">Catalyzes the phosphorylation of the 3'-hydroxyl group of dephosphocoenzyme A to form coenzyme A.</text>
</comment>
<dbReference type="eggNOG" id="COG0237">
    <property type="taxonomic scope" value="Bacteria"/>
</dbReference>
<dbReference type="UniPathway" id="UPA00241">
    <property type="reaction ID" value="UER00356"/>
</dbReference>
<evidence type="ECO:0000256" key="5">
    <source>
        <dbReference type="HAMAP-Rule" id="MF_00376"/>
    </source>
</evidence>
<keyword evidence="8" id="KW-1185">Reference proteome</keyword>
<dbReference type="PANTHER" id="PTHR10695">
    <property type="entry name" value="DEPHOSPHO-COA KINASE-RELATED"/>
    <property type="match status" value="1"/>
</dbReference>
<organism evidence="7 8">
    <name type="scientific">Pedobacter antarcticus 4BY</name>
    <dbReference type="NCBI Taxonomy" id="1358423"/>
    <lineage>
        <taxon>Bacteria</taxon>
        <taxon>Pseudomonadati</taxon>
        <taxon>Bacteroidota</taxon>
        <taxon>Sphingobacteriia</taxon>
        <taxon>Sphingobacteriales</taxon>
        <taxon>Sphingobacteriaceae</taxon>
        <taxon>Pedobacter</taxon>
    </lineage>
</organism>
<keyword evidence="5 7" id="KW-0418">Kinase</keyword>
<keyword evidence="5" id="KW-0808">Transferase</keyword>
<dbReference type="Gene3D" id="3.40.50.300">
    <property type="entry name" value="P-loop containing nucleotide triphosphate hydrolases"/>
    <property type="match status" value="1"/>
</dbReference>
<keyword evidence="2 5" id="KW-0547">Nucleotide-binding</keyword>
<evidence type="ECO:0000256" key="3">
    <source>
        <dbReference type="ARBA" id="ARBA00022840"/>
    </source>
</evidence>
<name>A0A081PJ69_9SPHI</name>
<dbReference type="PROSITE" id="PS51219">
    <property type="entry name" value="DPCK"/>
    <property type="match status" value="1"/>
</dbReference>
<evidence type="ECO:0000256" key="6">
    <source>
        <dbReference type="NCBIfam" id="TIGR00152"/>
    </source>
</evidence>
<dbReference type="AlphaFoldDB" id="A0A081PJ69"/>
<evidence type="ECO:0000313" key="8">
    <source>
        <dbReference type="Proteomes" id="UP000028007"/>
    </source>
</evidence>
<evidence type="ECO:0000256" key="2">
    <source>
        <dbReference type="ARBA" id="ARBA00022741"/>
    </source>
</evidence>
<keyword evidence="5" id="KW-0963">Cytoplasm</keyword>
<dbReference type="InterPro" id="IPR027417">
    <property type="entry name" value="P-loop_NTPase"/>
</dbReference>
<comment type="pathway">
    <text evidence="5">Cofactor biosynthesis; coenzyme A biosynthesis; CoA from (R)-pantothenate: step 5/5.</text>
</comment>
<dbReference type="EC" id="2.7.1.24" evidence="5 6"/>
<dbReference type="InterPro" id="IPR001977">
    <property type="entry name" value="Depp_CoAkinase"/>
</dbReference>
<dbReference type="GO" id="GO:0005524">
    <property type="term" value="F:ATP binding"/>
    <property type="evidence" value="ECO:0007669"/>
    <property type="project" value="UniProtKB-UniRule"/>
</dbReference>
<dbReference type="Proteomes" id="UP000028007">
    <property type="component" value="Unassembled WGS sequence"/>
</dbReference>
<dbReference type="OrthoDB" id="9812943at2"/>
<comment type="caution">
    <text evidence="7">The sequence shown here is derived from an EMBL/GenBank/DDBJ whole genome shotgun (WGS) entry which is preliminary data.</text>
</comment>
<comment type="similarity">
    <text evidence="1 5">Belongs to the CoaE family.</text>
</comment>
<comment type="catalytic activity">
    <reaction evidence="5">
        <text>3'-dephospho-CoA + ATP = ADP + CoA + H(+)</text>
        <dbReference type="Rhea" id="RHEA:18245"/>
        <dbReference type="ChEBI" id="CHEBI:15378"/>
        <dbReference type="ChEBI" id="CHEBI:30616"/>
        <dbReference type="ChEBI" id="CHEBI:57287"/>
        <dbReference type="ChEBI" id="CHEBI:57328"/>
        <dbReference type="ChEBI" id="CHEBI:456216"/>
        <dbReference type="EC" id="2.7.1.24"/>
    </reaction>
</comment>
<gene>
    <name evidence="5" type="primary">coaE</name>
    <name evidence="7" type="ORF">N180_10355</name>
</gene>
<evidence type="ECO:0000313" key="7">
    <source>
        <dbReference type="EMBL" id="KEQ30742.1"/>
    </source>
</evidence>
<sequence length="200" mass="22152">MQMKIGITGGIGSGKSTVCRVFETLGIPVFYADTVAKQIMVSDVELVSGVISTFGEESYLESGALNNKHISAIVFQDEAELKKLNALVHPAVARAFDSWAGIQDISLPYLLKEAALLFESGSYRQCDLNVVVTAPLESRLSWVEKRDGLSRAQIMARMDKQWPEKKKLEMADHIIHNDDSTSVILQVLDLHQQFIAKNSK</sequence>
<evidence type="ECO:0000256" key="4">
    <source>
        <dbReference type="ARBA" id="ARBA00022993"/>
    </source>
</evidence>
<dbReference type="EMBL" id="JNFF01000030">
    <property type="protein sequence ID" value="KEQ30742.1"/>
    <property type="molecule type" value="Genomic_DNA"/>
</dbReference>
<dbReference type="NCBIfam" id="TIGR00152">
    <property type="entry name" value="dephospho-CoA kinase"/>
    <property type="match status" value="1"/>
</dbReference>
<feature type="binding site" evidence="5">
    <location>
        <begin position="12"/>
        <end position="17"/>
    </location>
    <ligand>
        <name>ATP</name>
        <dbReference type="ChEBI" id="CHEBI:30616"/>
    </ligand>
</feature>
<comment type="subcellular location">
    <subcellularLocation>
        <location evidence="5">Cytoplasm</location>
    </subcellularLocation>
</comment>
<proteinExistence type="inferred from homology"/>
<protein>
    <recommendedName>
        <fullName evidence="5 6">Dephospho-CoA kinase</fullName>
        <ecNumber evidence="5 6">2.7.1.24</ecNumber>
    </recommendedName>
    <alternativeName>
        <fullName evidence="5">Dephosphocoenzyme A kinase</fullName>
    </alternativeName>
</protein>
<dbReference type="GO" id="GO:0004140">
    <property type="term" value="F:dephospho-CoA kinase activity"/>
    <property type="evidence" value="ECO:0007669"/>
    <property type="project" value="UniProtKB-UniRule"/>
</dbReference>
<dbReference type="Pfam" id="PF01121">
    <property type="entry name" value="CoaE"/>
    <property type="match status" value="1"/>
</dbReference>